<dbReference type="EMBL" id="JAHUTJ010055668">
    <property type="protein sequence ID" value="MED6285814.1"/>
    <property type="molecule type" value="Genomic_DNA"/>
</dbReference>
<evidence type="ECO:0000313" key="4">
    <source>
        <dbReference type="Proteomes" id="UP001352852"/>
    </source>
</evidence>
<name>A0ABU7EF59_9TELE</name>
<keyword evidence="4" id="KW-1185">Reference proteome</keyword>
<dbReference type="Proteomes" id="UP001352852">
    <property type="component" value="Unassembled WGS sequence"/>
</dbReference>
<keyword evidence="2" id="KW-1133">Transmembrane helix</keyword>
<reference evidence="3 4" key="1">
    <citation type="submission" date="2021-06" db="EMBL/GenBank/DDBJ databases">
        <authorList>
            <person name="Palmer J.M."/>
        </authorList>
    </citation>
    <scope>NUCLEOTIDE SEQUENCE [LARGE SCALE GENOMIC DNA]</scope>
    <source>
        <strain evidence="3 4">CL_MEX2019</strain>
        <tissue evidence="3">Muscle</tissue>
    </source>
</reference>
<protein>
    <submittedName>
        <fullName evidence="3">Uncharacterized protein</fullName>
    </submittedName>
</protein>
<feature type="region of interest" description="Disordered" evidence="1">
    <location>
        <begin position="46"/>
        <end position="67"/>
    </location>
</feature>
<keyword evidence="2" id="KW-0812">Transmembrane</keyword>
<accession>A0ABU7EF59</accession>
<dbReference type="PANTHER" id="PTHR12011">
    <property type="entry name" value="ADHESION G-PROTEIN COUPLED RECEPTOR"/>
    <property type="match status" value="1"/>
</dbReference>
<sequence>MGITWGLAFLGSGYVNYPVLYLFCILNSLQGFFIFVWICLLAKKHRRREMEDKSSSSPVRTSDIKIQ</sequence>
<evidence type="ECO:0000256" key="1">
    <source>
        <dbReference type="SAM" id="MobiDB-lite"/>
    </source>
</evidence>
<proteinExistence type="predicted"/>
<comment type="caution">
    <text evidence="3">The sequence shown here is derived from an EMBL/GenBank/DDBJ whole genome shotgun (WGS) entry which is preliminary data.</text>
</comment>
<feature type="transmembrane region" description="Helical" evidence="2">
    <location>
        <begin position="20"/>
        <end position="42"/>
    </location>
</feature>
<dbReference type="PANTHER" id="PTHR12011:SF454">
    <property type="entry name" value="ADHESION G-PROTEIN COUPLED RECEPTOR G5-LIKE"/>
    <property type="match status" value="1"/>
</dbReference>
<dbReference type="Gene3D" id="1.20.1070.10">
    <property type="entry name" value="Rhodopsin 7-helix transmembrane proteins"/>
    <property type="match status" value="1"/>
</dbReference>
<organism evidence="3 4">
    <name type="scientific">Characodon lateralis</name>
    <dbReference type="NCBI Taxonomy" id="208331"/>
    <lineage>
        <taxon>Eukaryota</taxon>
        <taxon>Metazoa</taxon>
        <taxon>Chordata</taxon>
        <taxon>Craniata</taxon>
        <taxon>Vertebrata</taxon>
        <taxon>Euteleostomi</taxon>
        <taxon>Actinopterygii</taxon>
        <taxon>Neopterygii</taxon>
        <taxon>Teleostei</taxon>
        <taxon>Neoteleostei</taxon>
        <taxon>Acanthomorphata</taxon>
        <taxon>Ovalentaria</taxon>
        <taxon>Atherinomorphae</taxon>
        <taxon>Cyprinodontiformes</taxon>
        <taxon>Goodeidae</taxon>
        <taxon>Characodon</taxon>
    </lineage>
</organism>
<keyword evidence="2" id="KW-0472">Membrane</keyword>
<evidence type="ECO:0000313" key="3">
    <source>
        <dbReference type="EMBL" id="MED6285814.1"/>
    </source>
</evidence>
<gene>
    <name evidence="3" type="ORF">CHARACLAT_033058</name>
</gene>
<evidence type="ECO:0000256" key="2">
    <source>
        <dbReference type="SAM" id="Phobius"/>
    </source>
</evidence>